<dbReference type="AlphaFoldDB" id="A0A9Q1GVV3"/>
<feature type="region of interest" description="Disordered" evidence="1">
    <location>
        <begin position="1"/>
        <end position="23"/>
    </location>
</feature>
<keyword evidence="3" id="KW-1185">Reference proteome</keyword>
<sequence length="250" mass="26757">MIERESGKKNNSGRSKEDEEQVSPYVNLIAAVRTGKRSMRNVYMSRKQSRKASSTTSKEQEVEDIGVAVTEADREGTMVMAVVVPVAAANSLNDGVGGIHGTLGHSEEELLAKTKPGSEETTAAESCPIGAAGDAPIHQGGHNMCALVGAMHTAEEPIIVRVTDTPTTVHGTSLPITQSHNLVSLFHTLQLSPTVELHVCIRTHPLVVVYPDNHGISYSIPRHTVTDAVASTYTVYHNHECGVTGYVVQV</sequence>
<evidence type="ECO:0000313" key="3">
    <source>
        <dbReference type="Proteomes" id="UP001153076"/>
    </source>
</evidence>
<dbReference type="EMBL" id="JAKOGI010001343">
    <property type="protein sequence ID" value="KAJ8426144.1"/>
    <property type="molecule type" value="Genomic_DNA"/>
</dbReference>
<protein>
    <submittedName>
        <fullName evidence="2">Uncharacterized protein</fullName>
    </submittedName>
</protein>
<gene>
    <name evidence="2" type="ORF">Cgig2_032835</name>
</gene>
<dbReference type="Proteomes" id="UP001153076">
    <property type="component" value="Unassembled WGS sequence"/>
</dbReference>
<reference evidence="2" key="1">
    <citation type="submission" date="2022-04" db="EMBL/GenBank/DDBJ databases">
        <title>Carnegiea gigantea Genome sequencing and assembly v2.</title>
        <authorList>
            <person name="Copetti D."/>
            <person name="Sanderson M.J."/>
            <person name="Burquez A."/>
            <person name="Wojciechowski M.F."/>
        </authorList>
    </citation>
    <scope>NUCLEOTIDE SEQUENCE</scope>
    <source>
        <strain evidence="2">SGP5-SGP5p</strain>
        <tissue evidence="2">Aerial part</tissue>
    </source>
</reference>
<accession>A0A9Q1GVV3</accession>
<proteinExistence type="predicted"/>
<organism evidence="2 3">
    <name type="scientific">Carnegiea gigantea</name>
    <dbReference type="NCBI Taxonomy" id="171969"/>
    <lineage>
        <taxon>Eukaryota</taxon>
        <taxon>Viridiplantae</taxon>
        <taxon>Streptophyta</taxon>
        <taxon>Embryophyta</taxon>
        <taxon>Tracheophyta</taxon>
        <taxon>Spermatophyta</taxon>
        <taxon>Magnoliopsida</taxon>
        <taxon>eudicotyledons</taxon>
        <taxon>Gunneridae</taxon>
        <taxon>Pentapetalae</taxon>
        <taxon>Caryophyllales</taxon>
        <taxon>Cactineae</taxon>
        <taxon>Cactaceae</taxon>
        <taxon>Cactoideae</taxon>
        <taxon>Echinocereeae</taxon>
        <taxon>Carnegiea</taxon>
    </lineage>
</organism>
<evidence type="ECO:0000313" key="2">
    <source>
        <dbReference type="EMBL" id="KAJ8426144.1"/>
    </source>
</evidence>
<comment type="caution">
    <text evidence="2">The sequence shown here is derived from an EMBL/GenBank/DDBJ whole genome shotgun (WGS) entry which is preliminary data.</text>
</comment>
<name>A0A9Q1GVV3_9CARY</name>
<evidence type="ECO:0000256" key="1">
    <source>
        <dbReference type="SAM" id="MobiDB-lite"/>
    </source>
</evidence>